<reference evidence="2 3" key="1">
    <citation type="submission" date="2020-08" db="EMBL/GenBank/DDBJ databases">
        <title>Genomic Encyclopedia of Type Strains, Phase III (KMG-III): the genomes of soil and plant-associated and newly described type strains.</title>
        <authorList>
            <person name="Whitman W."/>
        </authorList>
    </citation>
    <scope>NUCLEOTIDE SEQUENCE [LARGE SCALE GENOMIC DNA]</scope>
    <source>
        <strain evidence="2 3">CECT 8693</strain>
    </source>
</reference>
<keyword evidence="1" id="KW-0812">Transmembrane</keyword>
<name>A0A7W3SPJ3_9BACL</name>
<dbReference type="Proteomes" id="UP000567067">
    <property type="component" value="Unassembled WGS sequence"/>
</dbReference>
<keyword evidence="3" id="KW-1185">Reference proteome</keyword>
<sequence length="84" mass="9601">MDFDEISPFLALAVYIYNVCIFAYRLITSKLRNHKLEIFLSFIISGIMASLIDISRTLQISLYIILVLMMLGLILSILKGDKTK</sequence>
<gene>
    <name evidence="2" type="ORF">FHR92_000274</name>
</gene>
<feature type="transmembrane region" description="Helical" evidence="1">
    <location>
        <begin position="6"/>
        <end position="24"/>
    </location>
</feature>
<dbReference type="AlphaFoldDB" id="A0A7W3SPJ3"/>
<comment type="caution">
    <text evidence="2">The sequence shown here is derived from an EMBL/GenBank/DDBJ whole genome shotgun (WGS) entry which is preliminary data.</text>
</comment>
<protein>
    <submittedName>
        <fullName evidence="2">Cation transport ATPase</fullName>
    </submittedName>
</protein>
<feature type="transmembrane region" description="Helical" evidence="1">
    <location>
        <begin position="60"/>
        <end position="78"/>
    </location>
</feature>
<keyword evidence="1" id="KW-0472">Membrane</keyword>
<feature type="transmembrane region" description="Helical" evidence="1">
    <location>
        <begin position="36"/>
        <end position="54"/>
    </location>
</feature>
<proteinExistence type="predicted"/>
<accession>A0A7W3SPJ3</accession>
<evidence type="ECO:0000256" key="1">
    <source>
        <dbReference type="SAM" id="Phobius"/>
    </source>
</evidence>
<keyword evidence="1" id="KW-1133">Transmembrane helix</keyword>
<evidence type="ECO:0000313" key="3">
    <source>
        <dbReference type="Proteomes" id="UP000567067"/>
    </source>
</evidence>
<dbReference type="EMBL" id="JACJIP010000001">
    <property type="protein sequence ID" value="MBA9083831.1"/>
    <property type="molecule type" value="Genomic_DNA"/>
</dbReference>
<evidence type="ECO:0000313" key="2">
    <source>
        <dbReference type="EMBL" id="MBA9083831.1"/>
    </source>
</evidence>
<organism evidence="2 3">
    <name type="scientific">Fontibacillus solani</name>
    <dbReference type="NCBI Taxonomy" id="1572857"/>
    <lineage>
        <taxon>Bacteria</taxon>
        <taxon>Bacillati</taxon>
        <taxon>Bacillota</taxon>
        <taxon>Bacilli</taxon>
        <taxon>Bacillales</taxon>
        <taxon>Paenibacillaceae</taxon>
        <taxon>Fontibacillus</taxon>
    </lineage>
</organism>